<gene>
    <name evidence="2" type="ORF">ASJ35_08065</name>
    <name evidence="3" type="ORF">FYJ76_04480</name>
    <name evidence="4" type="ORF">GMD52_05750</name>
    <name evidence="1" type="ORF">TQ39_14630</name>
</gene>
<sequence>MENVHTYPKFTPEMKATHKILIPNMAPIHFEMMRAAMEDEGYHVEVLGSGGHAVAQEGLKYVHNDTCYPALLVIGQFINALKSGKYDLDHTALLITQTGGGCRASNYIHLLRKALVKAGFPQVPVASLNFSGLEKDSGFQLTLPLIRKIVAAVFYGDELMSLANQTRPYENEPGTADALVAAWTRRVASQFDEKKGFSKKDMAANFAAIAADFAAVPVTYTPKVKVGVVGEIYVKYSPLGNNNLEQFLHGEDCEVNLPGLMGFVQYCVANMAETVRLYGGSKLLELGSDTLMSWLTVREKLMIAAIKKHPQFHAPTLFLDTKKMADGIIGIGNKMGEGWLLTAEMMELQQTGFENIICAQPFGCLPNHICGKGMINKIRTIYPRANITPIDYDPGATRVNQENRIKLMLSVAKERLGQSGGTPPQGGAAEKVPVYGGMEVPAVHVPGFAEKLPANG</sequence>
<dbReference type="AlphaFoldDB" id="A0A0D8IWY8"/>
<evidence type="ECO:0000313" key="4">
    <source>
        <dbReference type="EMBL" id="MTS51040.1"/>
    </source>
</evidence>
<name>A0A0D8IWY8_9FIRM</name>
<accession>A0A0D8IWY8</accession>
<dbReference type="GeneID" id="93727882"/>
<evidence type="ECO:0000313" key="6">
    <source>
        <dbReference type="Proteomes" id="UP000053433"/>
    </source>
</evidence>
<dbReference type="EMBL" id="JXXK01000025">
    <property type="protein sequence ID" value="KJF39019.1"/>
    <property type="molecule type" value="Genomic_DNA"/>
</dbReference>
<proteinExistence type="predicted"/>
<evidence type="ECO:0000313" key="3">
    <source>
        <dbReference type="EMBL" id="MST91196.1"/>
    </source>
</evidence>
<reference evidence="3 7" key="4">
    <citation type="submission" date="2019-08" db="EMBL/GenBank/DDBJ databases">
        <title>In-depth cultivation of the pig gut microbiome towards novel bacterial diversity and tailored functional studies.</title>
        <authorList>
            <person name="Wylensek D."/>
            <person name="Hitch T.C.A."/>
            <person name="Clavel T."/>
        </authorList>
    </citation>
    <scope>NUCLEOTIDE SEQUENCE [LARGE SCALE GENOMIC DNA]</scope>
    <source>
        <strain evidence="3 7">WCA3-601-WT-6J</strain>
    </source>
</reference>
<dbReference type="PANTHER" id="PTHR32329:SF4">
    <property type="entry name" value="ACTIVATOR OF 2-HYDROXYACYL-COA DEHYDRATASE"/>
    <property type="match status" value="1"/>
</dbReference>
<dbReference type="EMBL" id="VUNJ01000003">
    <property type="protein sequence ID" value="MST91196.1"/>
    <property type="molecule type" value="Genomic_DNA"/>
</dbReference>
<dbReference type="Proteomes" id="UP000032483">
    <property type="component" value="Unassembled WGS sequence"/>
</dbReference>
<evidence type="ECO:0000313" key="7">
    <source>
        <dbReference type="Proteomes" id="UP000431913"/>
    </source>
</evidence>
<evidence type="ECO:0000313" key="8">
    <source>
        <dbReference type="Proteomes" id="UP000449193"/>
    </source>
</evidence>
<evidence type="ECO:0000313" key="2">
    <source>
        <dbReference type="EMBL" id="KUE76415.1"/>
    </source>
</evidence>
<dbReference type="InterPro" id="IPR051805">
    <property type="entry name" value="Dehydratase_Activator_Redct"/>
</dbReference>
<dbReference type="Proteomes" id="UP000449193">
    <property type="component" value="Unassembled WGS sequence"/>
</dbReference>
<keyword evidence="5" id="KW-1185">Reference proteome</keyword>
<dbReference type="RefSeq" id="WP_050006055.1">
    <property type="nucleotide sequence ID" value="NZ_CAOJUJ010000038.1"/>
</dbReference>
<reference evidence="2 6" key="2">
    <citation type="submission" date="2015-10" db="EMBL/GenBank/DDBJ databases">
        <title>A novel member of the family Ruminococcaceae isolated from human faeces.</title>
        <authorList>
            <person name="Shkoporov A.N."/>
            <person name="Chaplin A.V."/>
            <person name="Motuzova O.V."/>
            <person name="Kafarskaia L.I."/>
            <person name="Efimov B.A."/>
        </authorList>
    </citation>
    <scope>NUCLEOTIDE SEQUENCE [LARGE SCALE GENOMIC DNA]</scope>
    <source>
        <strain evidence="2 6">668</strain>
    </source>
</reference>
<dbReference type="PATRIC" id="fig|1550024.3.peg.3339"/>
<evidence type="ECO:0000313" key="5">
    <source>
        <dbReference type="Proteomes" id="UP000032483"/>
    </source>
</evidence>
<protein>
    <submittedName>
        <fullName evidence="1">2-hydroxyglutaryl-CoA dehydratase</fullName>
    </submittedName>
</protein>
<dbReference type="Proteomes" id="UP000431913">
    <property type="component" value="Unassembled WGS sequence"/>
</dbReference>
<evidence type="ECO:0000313" key="1">
    <source>
        <dbReference type="EMBL" id="KJF39019.1"/>
    </source>
</evidence>
<reference evidence="1" key="1">
    <citation type="submission" date="2015-02" db="EMBL/GenBank/DDBJ databases">
        <title>A novel member of the family Ruminococcaceae isolated from human feces.</title>
        <authorList>
            <person name="Shkoporov A.N."/>
            <person name="Chaplin A.V."/>
            <person name="Motuzova O.V."/>
            <person name="Kafarskaia L.I."/>
            <person name="Khokhlova E.V."/>
            <person name="Efimov B.A."/>
        </authorList>
    </citation>
    <scope>NUCLEOTIDE SEQUENCE [LARGE SCALE GENOMIC DNA]</scope>
    <source>
        <strain evidence="1">585-1</strain>
    </source>
</reference>
<comment type="caution">
    <text evidence="1">The sequence shown here is derived from an EMBL/GenBank/DDBJ whole genome shotgun (WGS) entry which is preliminary data.</text>
</comment>
<reference evidence="4 8" key="3">
    <citation type="journal article" date="2019" name="Nat. Med.">
        <title>A library of human gut bacterial isolates paired with longitudinal multiomics data enables mechanistic microbiome research.</title>
        <authorList>
            <person name="Poyet M."/>
            <person name="Groussin M."/>
            <person name="Gibbons S.M."/>
            <person name="Avila-Pacheco J."/>
            <person name="Jiang X."/>
            <person name="Kearney S.M."/>
            <person name="Perrotta A.R."/>
            <person name="Berdy B."/>
            <person name="Zhao S."/>
            <person name="Lieberman T.D."/>
            <person name="Swanson P.K."/>
            <person name="Smith M."/>
            <person name="Roesemann S."/>
            <person name="Alexander J.E."/>
            <person name="Rich S.A."/>
            <person name="Livny J."/>
            <person name="Vlamakis H."/>
            <person name="Clish C."/>
            <person name="Bullock K."/>
            <person name="Deik A."/>
            <person name="Scott J."/>
            <person name="Pierce K.A."/>
            <person name="Xavier R.J."/>
            <person name="Alm E.J."/>
        </authorList>
    </citation>
    <scope>NUCLEOTIDE SEQUENCE [LARGE SCALE GENOMIC DNA]</scope>
    <source>
        <strain evidence="4 8">BIOML-A7</strain>
    </source>
</reference>
<accession>A0A0W7TRQ5</accession>
<dbReference type="Proteomes" id="UP000053433">
    <property type="component" value="Unassembled WGS sequence"/>
</dbReference>
<dbReference type="PANTHER" id="PTHR32329">
    <property type="entry name" value="BIFUNCTIONAL PROTEIN [INCLUDES 2-HYDROXYACYL-COA DEHYDRATASE (N-TER) AND ITS ACTIVATOR DOMAIN (C_TERM)-RELATED"/>
    <property type="match status" value="1"/>
</dbReference>
<organism evidence="1 5">
    <name type="scientific">Ruthenibacterium lactatiformans</name>
    <dbReference type="NCBI Taxonomy" id="1550024"/>
    <lineage>
        <taxon>Bacteria</taxon>
        <taxon>Bacillati</taxon>
        <taxon>Bacillota</taxon>
        <taxon>Clostridia</taxon>
        <taxon>Eubacteriales</taxon>
        <taxon>Oscillospiraceae</taxon>
        <taxon>Ruthenibacterium</taxon>
    </lineage>
</organism>
<dbReference type="EMBL" id="WMZR01000006">
    <property type="protein sequence ID" value="MTS51040.1"/>
    <property type="molecule type" value="Genomic_DNA"/>
</dbReference>
<dbReference type="EMBL" id="LMUA01000009">
    <property type="protein sequence ID" value="KUE76415.1"/>
    <property type="molecule type" value="Genomic_DNA"/>
</dbReference>